<reference evidence="2" key="1">
    <citation type="journal article" date="2021" name="Nat. Commun.">
        <title>Genetic determinants of endophytism in the Arabidopsis root mycobiome.</title>
        <authorList>
            <person name="Mesny F."/>
            <person name="Miyauchi S."/>
            <person name="Thiergart T."/>
            <person name="Pickel B."/>
            <person name="Atanasova L."/>
            <person name="Karlsson M."/>
            <person name="Huettel B."/>
            <person name="Barry K.W."/>
            <person name="Haridas S."/>
            <person name="Chen C."/>
            <person name="Bauer D."/>
            <person name="Andreopoulos W."/>
            <person name="Pangilinan J."/>
            <person name="LaButti K."/>
            <person name="Riley R."/>
            <person name="Lipzen A."/>
            <person name="Clum A."/>
            <person name="Drula E."/>
            <person name="Henrissat B."/>
            <person name="Kohler A."/>
            <person name="Grigoriev I.V."/>
            <person name="Martin F.M."/>
            <person name="Hacquard S."/>
        </authorList>
    </citation>
    <scope>NUCLEOTIDE SEQUENCE</scope>
    <source>
        <strain evidence="2">MPI-CAGE-CH-0243</strain>
    </source>
</reference>
<feature type="signal peptide" evidence="1">
    <location>
        <begin position="1"/>
        <end position="16"/>
    </location>
</feature>
<dbReference type="Gene3D" id="1.25.40.20">
    <property type="entry name" value="Ankyrin repeat-containing domain"/>
    <property type="match status" value="1"/>
</dbReference>
<accession>A0A9P9ED38</accession>
<comment type="caution">
    <text evidence="2">The sequence shown here is derived from an EMBL/GenBank/DDBJ whole genome shotgun (WGS) entry which is preliminary data.</text>
</comment>
<dbReference type="Proteomes" id="UP000700596">
    <property type="component" value="Unassembled WGS sequence"/>
</dbReference>
<dbReference type="AlphaFoldDB" id="A0A9P9ED38"/>
<protein>
    <recommendedName>
        <fullName evidence="4">F-box domain-containing protein</fullName>
    </recommendedName>
</protein>
<evidence type="ECO:0000313" key="3">
    <source>
        <dbReference type="Proteomes" id="UP000700596"/>
    </source>
</evidence>
<proteinExistence type="predicted"/>
<evidence type="ECO:0000313" key="2">
    <source>
        <dbReference type="EMBL" id="KAH7135433.1"/>
    </source>
</evidence>
<evidence type="ECO:0000256" key="1">
    <source>
        <dbReference type="SAM" id="SignalP"/>
    </source>
</evidence>
<organism evidence="2 3">
    <name type="scientific">Dendryphion nanum</name>
    <dbReference type="NCBI Taxonomy" id="256645"/>
    <lineage>
        <taxon>Eukaryota</taxon>
        <taxon>Fungi</taxon>
        <taxon>Dikarya</taxon>
        <taxon>Ascomycota</taxon>
        <taxon>Pezizomycotina</taxon>
        <taxon>Dothideomycetes</taxon>
        <taxon>Pleosporomycetidae</taxon>
        <taxon>Pleosporales</taxon>
        <taxon>Torulaceae</taxon>
        <taxon>Dendryphion</taxon>
    </lineage>
</organism>
<gene>
    <name evidence="2" type="ORF">B0J11DRAFT_518319</name>
</gene>
<keyword evidence="1" id="KW-0732">Signal</keyword>
<feature type="chain" id="PRO_5040189573" description="F-box domain-containing protein" evidence="1">
    <location>
        <begin position="17"/>
        <end position="644"/>
    </location>
</feature>
<sequence length="644" mass="72979">MSLLALPLELLELILAETVLSEHPQQLVRLRLVNRQFYREFDRAFLKHPVFDDPRHVHIASIKNLPIALARKLVRRKMRSPNAKTTTLYKQIRKTIGFLSESYGMEDQTSRHDAMDALLSAATTNLSRRILISHTTPTSIPRENKRINHERFALWLNWQPRGISVLARQSGKKWDMNGIVPHVMEITMGSQPGKKEDGDFDLAASIFQNRDLALQTLAEPECAISDTLEHTTHELWTEKQQLLSSALVAAIHLQNHHLIIRLLDQGADPLLWNPYFGSPIAAAGSLENRPAISLLIESELRKTNIQTPEEGILKHLLQTPNSPPNHLMTTMLASAANRGHFTTMSVILDFYNPGSSSLLYDHAMLNALSLQKTNPEIFNLFLIWRDIDIAAESRKNPAELEFWIAISNAAIKAGSAFWHLLHALRENIRTAASVLYDKEPAHFTAILHKMCKQDDTESVHLLLGIADRGINYYGNSIRYAMYAGNTEVIDALLAHGANINRDAGVDRLTSLGDVSAAQRYREVYKPGMYRAIQYLIDRGINLGHENFGTVLLEELVDAAANDNPFSLGTMLYEDYVGLRRAVWVLMRAGVEVRTRLRNSLQTESHDKCVKQILMQRCNGREMWGEMPENWSVYLWDSAYYGQTL</sequence>
<evidence type="ECO:0008006" key="4">
    <source>
        <dbReference type="Google" id="ProtNLM"/>
    </source>
</evidence>
<keyword evidence="3" id="KW-1185">Reference proteome</keyword>
<name>A0A9P9ED38_9PLEO</name>
<dbReference type="SUPFAM" id="SSF48403">
    <property type="entry name" value="Ankyrin repeat"/>
    <property type="match status" value="1"/>
</dbReference>
<dbReference type="InterPro" id="IPR036770">
    <property type="entry name" value="Ankyrin_rpt-contain_sf"/>
</dbReference>
<dbReference type="EMBL" id="JAGMWT010000002">
    <property type="protein sequence ID" value="KAH7135433.1"/>
    <property type="molecule type" value="Genomic_DNA"/>
</dbReference>